<dbReference type="InterPro" id="IPR052347">
    <property type="entry name" value="Isochorismatase_Nicotinamidase"/>
</dbReference>
<dbReference type="InterPro" id="IPR036380">
    <property type="entry name" value="Isochorismatase-like_sf"/>
</dbReference>
<dbReference type="SUPFAM" id="SSF52499">
    <property type="entry name" value="Isochorismatase-like hydrolases"/>
    <property type="match status" value="1"/>
</dbReference>
<evidence type="ECO:0000256" key="2">
    <source>
        <dbReference type="ARBA" id="ARBA00022801"/>
    </source>
</evidence>
<protein>
    <recommendedName>
        <fullName evidence="5">Nicotinamidase</fullName>
    </recommendedName>
</protein>
<evidence type="ECO:0000313" key="4">
    <source>
        <dbReference type="Proteomes" id="UP001597541"/>
    </source>
</evidence>
<evidence type="ECO:0008006" key="5">
    <source>
        <dbReference type="Google" id="ProtNLM"/>
    </source>
</evidence>
<keyword evidence="2" id="KW-0378">Hydrolase</keyword>
<comment type="caution">
    <text evidence="3">The sequence shown here is derived from an EMBL/GenBank/DDBJ whole genome shotgun (WGS) entry which is preliminary data.</text>
</comment>
<dbReference type="RefSeq" id="WP_377606005.1">
    <property type="nucleotide sequence ID" value="NZ_JBHUME010000014.1"/>
</dbReference>
<comment type="similarity">
    <text evidence="1">Belongs to the isochorismatase family.</text>
</comment>
<reference evidence="4" key="1">
    <citation type="journal article" date="2019" name="Int. J. Syst. Evol. Microbiol.">
        <title>The Global Catalogue of Microorganisms (GCM) 10K type strain sequencing project: providing services to taxonomists for standard genome sequencing and annotation.</title>
        <authorList>
            <consortium name="The Broad Institute Genomics Platform"/>
            <consortium name="The Broad Institute Genome Sequencing Center for Infectious Disease"/>
            <person name="Wu L."/>
            <person name="Ma J."/>
        </authorList>
    </citation>
    <scope>NUCLEOTIDE SEQUENCE [LARGE SCALE GENOMIC DNA]</scope>
    <source>
        <strain evidence="4">KCTC 3950</strain>
    </source>
</reference>
<dbReference type="PANTHER" id="PTHR11080">
    <property type="entry name" value="PYRAZINAMIDASE/NICOTINAMIDASE"/>
    <property type="match status" value="1"/>
</dbReference>
<name>A0ABW5PK84_9BACL</name>
<evidence type="ECO:0000313" key="3">
    <source>
        <dbReference type="EMBL" id="MFD2614767.1"/>
    </source>
</evidence>
<dbReference type="Proteomes" id="UP001597541">
    <property type="component" value="Unassembled WGS sequence"/>
</dbReference>
<gene>
    <name evidence="3" type="ORF">ACFSUF_20340</name>
</gene>
<sequence length="305" mass="34731">MNSLRTPFEAIVQVDAIAKHNAFSLNEIVEAARTEQLPPAKEDQNQTLLLIIDPQYDFMETGALPVPGSIGDVERLTRFLYRNLHKVTQVALTKDVHTLVQIFHPAWWKDAQGKSPEPVTTVIHLDDVRQGKWIPQFEQEQSIRYLETLEKYGKKELRIWPYHCIEGTRGAELEQQLMNLVMFHAAARGTNPVILEKGKEAASEMYGAFYQEDGTVHDKNQIFLEQLAMYDKIYIAGEAKSHCVLESVEQIVRHYANDRSVTEKLYVLDDCMSPIPGSEQAVETALQQLSQSYGIHIIDSTDIHL</sequence>
<dbReference type="Gene3D" id="3.40.50.850">
    <property type="entry name" value="Isochorismatase-like"/>
    <property type="match status" value="1"/>
</dbReference>
<evidence type="ECO:0000256" key="1">
    <source>
        <dbReference type="ARBA" id="ARBA00006336"/>
    </source>
</evidence>
<dbReference type="PANTHER" id="PTHR11080:SF2">
    <property type="entry name" value="LD05707P"/>
    <property type="match status" value="1"/>
</dbReference>
<proteinExistence type="inferred from homology"/>
<dbReference type="EMBL" id="JBHUME010000014">
    <property type="protein sequence ID" value="MFD2614767.1"/>
    <property type="molecule type" value="Genomic_DNA"/>
</dbReference>
<accession>A0ABW5PK84</accession>
<keyword evidence="4" id="KW-1185">Reference proteome</keyword>
<organism evidence="3 4">
    <name type="scientific">Paenibacillus gansuensis</name>
    <dbReference type="NCBI Taxonomy" id="306542"/>
    <lineage>
        <taxon>Bacteria</taxon>
        <taxon>Bacillati</taxon>
        <taxon>Bacillota</taxon>
        <taxon>Bacilli</taxon>
        <taxon>Bacillales</taxon>
        <taxon>Paenibacillaceae</taxon>
        <taxon>Paenibacillus</taxon>
    </lineage>
</organism>